<sequence length="192" mass="20166">MGQLSMFSAETDEPSLDDLAGILASAGQVAIGPRGARLSVVVADDWRARALADEIERCGVAAEISLSSEGSPLVGTTATPVLEGLYRQWTKGAVKTMPATWVPTPRALRLWVMAAGQRDADRYLLGLDAHAPDSHGSLATAVMRAGIAPTLVGTRSSSPALRIAGKRRLTRLVESVGEAPDIPGAALQWPFI</sequence>
<evidence type="ECO:0000313" key="1">
    <source>
        <dbReference type="EMBL" id="MCZ4551525.1"/>
    </source>
</evidence>
<organism evidence="1 2">
    <name type="scientific">Gordonia rubripertincta</name>
    <name type="common">Rhodococcus corallinus</name>
    <dbReference type="NCBI Taxonomy" id="36822"/>
    <lineage>
        <taxon>Bacteria</taxon>
        <taxon>Bacillati</taxon>
        <taxon>Actinomycetota</taxon>
        <taxon>Actinomycetes</taxon>
        <taxon>Mycobacteriales</taxon>
        <taxon>Gordoniaceae</taxon>
        <taxon>Gordonia</taxon>
    </lineage>
</organism>
<name>A0ABT4MWY6_GORRU</name>
<dbReference type="EMBL" id="JAPWIE010000004">
    <property type="protein sequence ID" value="MCZ4551525.1"/>
    <property type="molecule type" value="Genomic_DNA"/>
</dbReference>
<comment type="caution">
    <text evidence="1">The sequence shown here is derived from an EMBL/GenBank/DDBJ whole genome shotgun (WGS) entry which is preliminary data.</text>
</comment>
<gene>
    <name evidence="1" type="ORF">O4213_16150</name>
</gene>
<accession>A0ABT4MWY6</accession>
<dbReference type="Proteomes" id="UP001067235">
    <property type="component" value="Unassembled WGS sequence"/>
</dbReference>
<protein>
    <submittedName>
        <fullName evidence="1">Uncharacterized protein</fullName>
    </submittedName>
</protein>
<proteinExistence type="predicted"/>
<evidence type="ECO:0000313" key="2">
    <source>
        <dbReference type="Proteomes" id="UP001067235"/>
    </source>
</evidence>
<reference evidence="1" key="1">
    <citation type="submission" date="2022-12" db="EMBL/GenBank/DDBJ databases">
        <authorList>
            <person name="Krivoruchko A.V."/>
            <person name="Elkin A."/>
        </authorList>
    </citation>
    <scope>NUCLEOTIDE SEQUENCE</scope>
    <source>
        <strain evidence="1">IEGM 1388</strain>
    </source>
</reference>
<keyword evidence="2" id="KW-1185">Reference proteome</keyword>
<dbReference type="RefSeq" id="WP_301572367.1">
    <property type="nucleotide sequence ID" value="NZ_JAPWIE010000004.1"/>
</dbReference>